<dbReference type="PANTHER" id="PTHR10665">
    <property type="entry name" value="RECOMBINING BINDING PROTEIN SUPPRESSOR OF HAIRLESS"/>
    <property type="match status" value="1"/>
</dbReference>
<dbReference type="OrthoDB" id="5600360at2759"/>
<feature type="compositionally biased region" description="Polar residues" evidence="7">
    <location>
        <begin position="412"/>
        <end position="434"/>
    </location>
</feature>
<dbReference type="SUPFAM" id="SSF110217">
    <property type="entry name" value="DNA-binding protein LAG-1 (CSL)"/>
    <property type="match status" value="1"/>
</dbReference>
<feature type="region of interest" description="Disordered" evidence="7">
    <location>
        <begin position="337"/>
        <end position="593"/>
    </location>
</feature>
<dbReference type="Pfam" id="PF09271">
    <property type="entry name" value="LAG1-DNAbind"/>
    <property type="match status" value="1"/>
</dbReference>
<keyword evidence="3" id="KW-0805">Transcription regulation</keyword>
<feature type="compositionally biased region" description="Basic and acidic residues" evidence="7">
    <location>
        <begin position="164"/>
        <end position="173"/>
    </location>
</feature>
<dbReference type="Proteomes" id="UP000245771">
    <property type="component" value="Unassembled WGS sequence"/>
</dbReference>
<feature type="compositionally biased region" description="Polar residues" evidence="7">
    <location>
        <begin position="1092"/>
        <end position="1105"/>
    </location>
</feature>
<evidence type="ECO:0000256" key="1">
    <source>
        <dbReference type="ARBA" id="ARBA00004123"/>
    </source>
</evidence>
<dbReference type="InParanoid" id="A0A316V5F3"/>
<evidence type="ECO:0000313" key="10">
    <source>
        <dbReference type="EMBL" id="PWN32780.1"/>
    </source>
</evidence>
<feature type="domain" description="Beta-trefoil DNA-binding" evidence="9">
    <location>
        <begin position="943"/>
        <end position="1312"/>
    </location>
</feature>
<dbReference type="SMART" id="SM01268">
    <property type="entry name" value="BTD"/>
    <property type="match status" value="1"/>
</dbReference>
<evidence type="ECO:0000256" key="3">
    <source>
        <dbReference type="ARBA" id="ARBA00023015"/>
    </source>
</evidence>
<dbReference type="InterPro" id="IPR036358">
    <property type="entry name" value="BTD_sf"/>
</dbReference>
<dbReference type="RefSeq" id="XP_025353082.1">
    <property type="nucleotide sequence ID" value="XM_025501473.1"/>
</dbReference>
<feature type="compositionally biased region" description="Polar residues" evidence="7">
    <location>
        <begin position="7"/>
        <end position="34"/>
    </location>
</feature>
<proteinExistence type="inferred from homology"/>
<comment type="similarity">
    <text evidence="2">Belongs to the Su(H) family.</text>
</comment>
<feature type="region of interest" description="Disordered" evidence="7">
    <location>
        <begin position="1"/>
        <end position="269"/>
    </location>
</feature>
<feature type="compositionally biased region" description="Basic and acidic residues" evidence="7">
    <location>
        <begin position="576"/>
        <end position="592"/>
    </location>
</feature>
<keyword evidence="5" id="KW-0804">Transcription</keyword>
<organism evidence="10 11">
    <name type="scientific">Meira miltonrushii</name>
    <dbReference type="NCBI Taxonomy" id="1280837"/>
    <lineage>
        <taxon>Eukaryota</taxon>
        <taxon>Fungi</taxon>
        <taxon>Dikarya</taxon>
        <taxon>Basidiomycota</taxon>
        <taxon>Ustilaginomycotina</taxon>
        <taxon>Exobasidiomycetes</taxon>
        <taxon>Exobasidiales</taxon>
        <taxon>Brachybasidiaceae</taxon>
        <taxon>Meira</taxon>
    </lineage>
</organism>
<feature type="compositionally biased region" description="Polar residues" evidence="7">
    <location>
        <begin position="43"/>
        <end position="55"/>
    </location>
</feature>
<dbReference type="GO" id="GO:0005634">
    <property type="term" value="C:nucleus"/>
    <property type="evidence" value="ECO:0007669"/>
    <property type="project" value="UniProtKB-SubCell"/>
</dbReference>
<feature type="region of interest" description="Disordered" evidence="7">
    <location>
        <begin position="1228"/>
        <end position="1263"/>
    </location>
</feature>
<feature type="compositionally biased region" description="Polar residues" evidence="7">
    <location>
        <begin position="101"/>
        <end position="120"/>
    </location>
</feature>
<accession>A0A316V5F3</accession>
<feature type="compositionally biased region" description="Basic and acidic residues" evidence="7">
    <location>
        <begin position="389"/>
        <end position="404"/>
    </location>
</feature>
<dbReference type="InterPro" id="IPR015351">
    <property type="entry name" value="RBP-J/Cbf11/Cbf12_DNA-bd"/>
</dbReference>
<evidence type="ECO:0000256" key="4">
    <source>
        <dbReference type="ARBA" id="ARBA00023125"/>
    </source>
</evidence>
<evidence type="ECO:0000256" key="6">
    <source>
        <dbReference type="ARBA" id="ARBA00023242"/>
    </source>
</evidence>
<keyword evidence="11" id="KW-1185">Reference proteome</keyword>
<gene>
    <name evidence="10" type="ORF">FA14DRAFT_185697</name>
</gene>
<feature type="compositionally biased region" description="Polar residues" evidence="7">
    <location>
        <begin position="1245"/>
        <end position="1263"/>
    </location>
</feature>
<feature type="region of interest" description="Disordered" evidence="7">
    <location>
        <begin position="1092"/>
        <end position="1146"/>
    </location>
</feature>
<feature type="compositionally biased region" description="Basic and acidic residues" evidence="7">
    <location>
        <begin position="546"/>
        <end position="556"/>
    </location>
</feature>
<evidence type="ECO:0000259" key="9">
    <source>
        <dbReference type="SMART" id="SM01268"/>
    </source>
</evidence>
<dbReference type="Gene3D" id="2.80.10.50">
    <property type="match status" value="1"/>
</dbReference>
<protein>
    <submittedName>
        <fullName evidence="10">Uncharacterized protein</fullName>
    </submittedName>
</protein>
<dbReference type="GO" id="GO:0001228">
    <property type="term" value="F:DNA-binding transcription activator activity, RNA polymerase II-specific"/>
    <property type="evidence" value="ECO:0007669"/>
    <property type="project" value="InterPro"/>
</dbReference>
<feature type="compositionally biased region" description="Low complexity" evidence="7">
    <location>
        <begin position="456"/>
        <end position="467"/>
    </location>
</feature>
<feature type="compositionally biased region" description="Low complexity" evidence="7">
    <location>
        <begin position="56"/>
        <end position="73"/>
    </location>
</feature>
<dbReference type="EMBL" id="KZ819605">
    <property type="protein sequence ID" value="PWN32780.1"/>
    <property type="molecule type" value="Genomic_DNA"/>
</dbReference>
<comment type="subcellular location">
    <subcellularLocation>
        <location evidence="1">Nucleus</location>
    </subcellularLocation>
</comment>
<evidence type="ECO:0000256" key="2">
    <source>
        <dbReference type="ARBA" id="ARBA00009704"/>
    </source>
</evidence>
<evidence type="ECO:0000313" key="11">
    <source>
        <dbReference type="Proteomes" id="UP000245771"/>
    </source>
</evidence>
<reference evidence="10 11" key="1">
    <citation type="journal article" date="2018" name="Mol. Biol. Evol.">
        <title>Broad Genomic Sampling Reveals a Smut Pathogenic Ancestry of the Fungal Clade Ustilaginomycotina.</title>
        <authorList>
            <person name="Kijpornyongpan T."/>
            <person name="Mondo S.J."/>
            <person name="Barry K."/>
            <person name="Sandor L."/>
            <person name="Lee J."/>
            <person name="Lipzen A."/>
            <person name="Pangilinan J."/>
            <person name="LaButti K."/>
            <person name="Hainaut M."/>
            <person name="Henrissat B."/>
            <person name="Grigoriev I.V."/>
            <person name="Spatafora J.W."/>
            <person name="Aime M.C."/>
        </authorList>
    </citation>
    <scope>NUCLEOTIDE SEQUENCE [LARGE SCALE GENOMIC DNA]</scope>
    <source>
        <strain evidence="10 11">MCA 3882</strain>
    </source>
</reference>
<dbReference type="GO" id="GO:0000978">
    <property type="term" value="F:RNA polymerase II cis-regulatory region sequence-specific DNA binding"/>
    <property type="evidence" value="ECO:0007669"/>
    <property type="project" value="InterPro"/>
</dbReference>
<keyword evidence="4" id="KW-0238">DNA-binding</keyword>
<evidence type="ECO:0000256" key="7">
    <source>
        <dbReference type="SAM" id="MobiDB-lite"/>
    </source>
</evidence>
<feature type="domain" description="RBP-J/Cbf11/Cbf12 DNA binding" evidence="8">
    <location>
        <begin position="766"/>
        <end position="942"/>
    </location>
</feature>
<sequence length="1528" mass="168377">MMKLQASPPSEVSEANNSAQAHYTSAEMNQQQSNRKYDEQLSNRESTAYKQQNLGSSSTGPVASSSSLAQSHSYTPLIQQSEKDDDHPFTPPSPYNRSADKQTFSPSLHHQGQYMRQISGPNDERRMYANDSSFLKKYSEPPKDHKNANFADQYESGRLNKSSEFIHREKDSKTATVQSQDEGRPQDGNMSGDRDEADPHKQIRRQKYQFSYSKSDNLPEDMAVDQFTERPESKRSHIETKLYKSKSRDDHNSRYNETVNNDVGSGNETVRNINDRATDSFRFHSPPHQFYSQYERQGQQDFKLLHRENRSELSQFKVHHSPASNFARRQIPPFDYQVGRNLGSSKFGDMATKEDQNDEEDSTSSSVQQQNNTKIQRNSFGSSSSLSEFRSDQLTRNNESEVNKSRPINVPKLSSSADQTSQQQHSGRTASFMSSLMRAARSPDPQTPTIVNSPMSIHSIIGGRSSSPVNSNNERRTRKRRTSSVQEPLQGSALESAFRARSSPRLSDFPQRSSMPISRSMHSDTESYSQNRADPSRPSFQPFETLRNDTFGDRRGVRQSMPGVTFNPSSGAVQRNADEAQRYSQSDHRTHPIDTTFRYLGAGRSSASPMSAYNLSGSQSEGERIITDQGGNISYISRSYAPVPSFDQQNYHRSIDHHRSLTDSSHGSRSAEPIASYSARSPVEKRQSSEGSSLQYPRKTNENAQAVDPMQWSTEMKSRAINEQKRWSFTAMPDKRRQVKQSVWDARIHLRTASSYWPPMASNVTTIRCMYANIAQKSYGSEKRFLCPPPSVKINGPLRPCKWISMRVISGDSVTPSVGMISASAHSGSSQSSHGKAGSASSAVIATGGGEEAALLDLNGEAKFGKLHVGSVSDATNKVFRLQVNLLRADLPGDEGKAALRNMQDGSSPLQLPFNAWSTFHSAPINVISKPARKSVRTRAASPAIASGSVVCLYNRLNSQTVRTKYLGVETGAIEDVAQVEVARRLVARQDGWEGFSIELLARPVNDPAIARANSKGYQTDDWGITYGSIVCLRDVNTKLCSDPMLICKVDKGKVELSGIFGNKTGQLARFQITSKHREEARQILFGGSRGEISTLNDTSSSSQHSTREKASGMPSLSSLTGSGGQDPGSMAFDGQFDSSSPEISTVAGGPVIQMQKVTLMHITPLPSRDSPDIVECNLSSARSYLCSTVNENAENEASLAAIARSQARLRSRSHAVRQGQLGLPMEVLEPQASPTVPKGDYKGNSPTRSLQSGSSPTNASNASVGAMHDYIHSLQSQPAPVGFARPPALVNSSSQVNNQNQIDLLEDQFCWTIVTISCTEVSYIEANAVSPEIADVKGRLNIKPKVQSEPRSPHVPLAPLPITPYPCFAALPSYDSRSHSLAATIHDYLYADDLDAARSIPNTVSAVHALSKKAAHEVWLGHSEPLQTHASSAGPHMSDVTIKLPGMEELMSLHIEFHANPHDERFIQKLKAEGTSLIKLPIVFVRVAQGVSFPSGHWLLAEFGSNQHMGNPARSPYDPMAWTIRII</sequence>
<keyword evidence="6" id="KW-0539">Nucleus</keyword>
<name>A0A316V5F3_9BASI</name>
<feature type="region of interest" description="Disordered" evidence="7">
    <location>
        <begin position="659"/>
        <end position="706"/>
    </location>
</feature>
<dbReference type="SMART" id="SM01267">
    <property type="entry name" value="LAG1_DNAbind"/>
    <property type="match status" value="1"/>
</dbReference>
<feature type="compositionally biased region" description="Polar residues" evidence="7">
    <location>
        <begin position="255"/>
        <end position="269"/>
    </location>
</feature>
<evidence type="ECO:0000256" key="5">
    <source>
        <dbReference type="ARBA" id="ARBA00023163"/>
    </source>
</evidence>
<dbReference type="InterPro" id="IPR008967">
    <property type="entry name" value="p53-like_TF_DNA-bd_sf"/>
</dbReference>
<feature type="compositionally biased region" description="Basic and acidic residues" evidence="7">
    <location>
        <begin position="192"/>
        <end position="201"/>
    </location>
</feature>
<feature type="compositionally biased region" description="Basic and acidic residues" evidence="7">
    <location>
        <begin position="227"/>
        <end position="254"/>
    </location>
</feature>
<dbReference type="InterPro" id="IPR040159">
    <property type="entry name" value="CLS_fam"/>
</dbReference>
<dbReference type="GeneID" id="37023254"/>
<dbReference type="STRING" id="1280837.A0A316V5F3"/>
<dbReference type="InterPro" id="IPR015350">
    <property type="entry name" value="Beta-trefoil_DNA-bd_dom"/>
</dbReference>
<evidence type="ECO:0000259" key="8">
    <source>
        <dbReference type="SMART" id="SM01267"/>
    </source>
</evidence>
<dbReference type="SUPFAM" id="SSF49417">
    <property type="entry name" value="p53-like transcription factors"/>
    <property type="match status" value="1"/>
</dbReference>
<feature type="compositionally biased region" description="Basic and acidic residues" evidence="7">
    <location>
        <begin position="137"/>
        <end position="147"/>
    </location>
</feature>
<feature type="compositionally biased region" description="Low complexity" evidence="7">
    <location>
        <begin position="363"/>
        <end position="388"/>
    </location>
</feature>